<sequence>METKGDSGRSREAAPATTIESAPSTIATSGSPALDRIEKRRQKKRMLKECLTRPAIVPLLRLEDDDDLGVKWMLALAPRN</sequence>
<dbReference type="AlphaFoldDB" id="A0A914V2H0"/>
<organism evidence="2 3">
    <name type="scientific">Plectus sambesii</name>
    <dbReference type="NCBI Taxonomy" id="2011161"/>
    <lineage>
        <taxon>Eukaryota</taxon>
        <taxon>Metazoa</taxon>
        <taxon>Ecdysozoa</taxon>
        <taxon>Nematoda</taxon>
        <taxon>Chromadorea</taxon>
        <taxon>Plectida</taxon>
        <taxon>Plectina</taxon>
        <taxon>Plectoidea</taxon>
        <taxon>Plectidae</taxon>
        <taxon>Plectus</taxon>
    </lineage>
</organism>
<name>A0A914V2H0_9BILA</name>
<evidence type="ECO:0000256" key="1">
    <source>
        <dbReference type="SAM" id="MobiDB-lite"/>
    </source>
</evidence>
<dbReference type="WBParaSite" id="PSAMB.scaffold14069size2017.g35838.t1">
    <property type="protein sequence ID" value="PSAMB.scaffold14069size2017.g35838.t1"/>
    <property type="gene ID" value="PSAMB.scaffold14069size2017.g35838"/>
</dbReference>
<feature type="compositionally biased region" description="Polar residues" evidence="1">
    <location>
        <begin position="18"/>
        <end position="31"/>
    </location>
</feature>
<reference evidence="3" key="1">
    <citation type="submission" date="2022-11" db="UniProtKB">
        <authorList>
            <consortium name="WormBaseParasite"/>
        </authorList>
    </citation>
    <scope>IDENTIFICATION</scope>
</reference>
<feature type="region of interest" description="Disordered" evidence="1">
    <location>
        <begin position="1"/>
        <end position="36"/>
    </location>
</feature>
<keyword evidence="2" id="KW-1185">Reference proteome</keyword>
<protein>
    <submittedName>
        <fullName evidence="3">Uncharacterized protein</fullName>
    </submittedName>
</protein>
<accession>A0A914V2H0</accession>
<proteinExistence type="predicted"/>
<evidence type="ECO:0000313" key="3">
    <source>
        <dbReference type="WBParaSite" id="PSAMB.scaffold14069size2017.g35838.t1"/>
    </source>
</evidence>
<dbReference type="Proteomes" id="UP000887566">
    <property type="component" value="Unplaced"/>
</dbReference>
<evidence type="ECO:0000313" key="2">
    <source>
        <dbReference type="Proteomes" id="UP000887566"/>
    </source>
</evidence>
<feature type="compositionally biased region" description="Basic and acidic residues" evidence="1">
    <location>
        <begin position="1"/>
        <end position="12"/>
    </location>
</feature>